<accession>A0A0A9G079</accession>
<protein>
    <submittedName>
        <fullName evidence="1">Uncharacterized protein</fullName>
    </submittedName>
</protein>
<dbReference type="AlphaFoldDB" id="A0A0A9G079"/>
<sequence>MTTKNHQVKLIWLKRKIRYVFFS</sequence>
<name>A0A0A9G079_ARUDO</name>
<dbReference type="EMBL" id="GBRH01181945">
    <property type="protein sequence ID" value="JAE15951.1"/>
    <property type="molecule type" value="Transcribed_RNA"/>
</dbReference>
<organism evidence="1">
    <name type="scientific">Arundo donax</name>
    <name type="common">Giant reed</name>
    <name type="synonym">Donax arundinaceus</name>
    <dbReference type="NCBI Taxonomy" id="35708"/>
    <lineage>
        <taxon>Eukaryota</taxon>
        <taxon>Viridiplantae</taxon>
        <taxon>Streptophyta</taxon>
        <taxon>Embryophyta</taxon>
        <taxon>Tracheophyta</taxon>
        <taxon>Spermatophyta</taxon>
        <taxon>Magnoliopsida</taxon>
        <taxon>Liliopsida</taxon>
        <taxon>Poales</taxon>
        <taxon>Poaceae</taxon>
        <taxon>PACMAD clade</taxon>
        <taxon>Arundinoideae</taxon>
        <taxon>Arundineae</taxon>
        <taxon>Arundo</taxon>
    </lineage>
</organism>
<reference evidence="1" key="1">
    <citation type="submission" date="2014-09" db="EMBL/GenBank/DDBJ databases">
        <authorList>
            <person name="Magalhaes I.L.F."/>
            <person name="Oliveira U."/>
            <person name="Santos F.R."/>
            <person name="Vidigal T.H.D.A."/>
            <person name="Brescovit A.D."/>
            <person name="Santos A.J."/>
        </authorList>
    </citation>
    <scope>NUCLEOTIDE SEQUENCE</scope>
    <source>
        <tissue evidence="1">Shoot tissue taken approximately 20 cm above the soil surface</tissue>
    </source>
</reference>
<reference evidence="1" key="2">
    <citation type="journal article" date="2015" name="Data Brief">
        <title>Shoot transcriptome of the giant reed, Arundo donax.</title>
        <authorList>
            <person name="Barrero R.A."/>
            <person name="Guerrero F.D."/>
            <person name="Moolhuijzen P."/>
            <person name="Goolsby J.A."/>
            <person name="Tidwell J."/>
            <person name="Bellgard S.E."/>
            <person name="Bellgard M.I."/>
        </authorList>
    </citation>
    <scope>NUCLEOTIDE SEQUENCE</scope>
    <source>
        <tissue evidence="1">Shoot tissue taken approximately 20 cm above the soil surface</tissue>
    </source>
</reference>
<evidence type="ECO:0000313" key="1">
    <source>
        <dbReference type="EMBL" id="JAE15951.1"/>
    </source>
</evidence>
<proteinExistence type="predicted"/>